<evidence type="ECO:0000256" key="8">
    <source>
        <dbReference type="ARBA" id="ARBA00023288"/>
    </source>
</evidence>
<dbReference type="InterPro" id="IPR018161">
    <property type="entry name" value="Wnt_CS"/>
</dbReference>
<evidence type="ECO:0000256" key="3">
    <source>
        <dbReference type="ARBA" id="ARBA00022473"/>
    </source>
</evidence>
<keyword evidence="11" id="KW-0732">Signal</keyword>
<evidence type="ECO:0000313" key="13">
    <source>
        <dbReference type="Proteomes" id="UP001201812"/>
    </source>
</evidence>
<keyword evidence="8" id="KW-0449">Lipoprotein</keyword>
<dbReference type="SMART" id="SM00097">
    <property type="entry name" value="WNT1"/>
    <property type="match status" value="1"/>
</dbReference>
<dbReference type="AlphaFoldDB" id="A0AAD4NFQ4"/>
<keyword evidence="7" id="KW-1015">Disulfide bond</keyword>
<keyword evidence="4" id="KW-0964">Secreted</keyword>
<dbReference type="GO" id="GO:0005615">
    <property type="term" value="C:extracellular space"/>
    <property type="evidence" value="ECO:0007669"/>
    <property type="project" value="TreeGrafter"/>
</dbReference>
<comment type="function">
    <text evidence="9">Ligand for members of the frizzled family of seven transmembrane receptors.</text>
</comment>
<protein>
    <recommendedName>
        <fullName evidence="9">Protein Wnt</fullName>
    </recommendedName>
</protein>
<dbReference type="PRINTS" id="PR01349">
    <property type="entry name" value="WNTPROTEIN"/>
</dbReference>
<reference evidence="12" key="1">
    <citation type="submission" date="2022-01" db="EMBL/GenBank/DDBJ databases">
        <title>Genome Sequence Resource for Two Populations of Ditylenchus destructor, the Migratory Endoparasitic Phytonematode.</title>
        <authorList>
            <person name="Zhang H."/>
            <person name="Lin R."/>
            <person name="Xie B."/>
        </authorList>
    </citation>
    <scope>NUCLEOTIDE SEQUENCE</scope>
    <source>
        <strain evidence="12">BazhouSP</strain>
    </source>
</reference>
<dbReference type="PANTHER" id="PTHR12027:SF114">
    <property type="entry name" value="PROTEIN MOM-2"/>
    <property type="match status" value="1"/>
</dbReference>
<keyword evidence="6 9" id="KW-0879">Wnt signaling pathway</keyword>
<comment type="similarity">
    <text evidence="2 9">Belongs to the Wnt family.</text>
</comment>
<feature type="signal peptide" evidence="11">
    <location>
        <begin position="1"/>
        <end position="22"/>
    </location>
</feature>
<dbReference type="GO" id="GO:0005125">
    <property type="term" value="F:cytokine activity"/>
    <property type="evidence" value="ECO:0007669"/>
    <property type="project" value="TreeGrafter"/>
</dbReference>
<feature type="region of interest" description="Disordered" evidence="10">
    <location>
        <begin position="137"/>
        <end position="164"/>
    </location>
</feature>
<dbReference type="InterPro" id="IPR043158">
    <property type="entry name" value="Wnt_C"/>
</dbReference>
<keyword evidence="5" id="KW-0272">Extracellular matrix</keyword>
<evidence type="ECO:0000256" key="7">
    <source>
        <dbReference type="ARBA" id="ARBA00023157"/>
    </source>
</evidence>
<keyword evidence="13" id="KW-1185">Reference proteome</keyword>
<keyword evidence="3 9" id="KW-0217">Developmental protein</keyword>
<evidence type="ECO:0000313" key="12">
    <source>
        <dbReference type="EMBL" id="KAI1726434.1"/>
    </source>
</evidence>
<dbReference type="Proteomes" id="UP001201812">
    <property type="component" value="Unassembled WGS sequence"/>
</dbReference>
<dbReference type="GO" id="GO:0060070">
    <property type="term" value="P:canonical Wnt signaling pathway"/>
    <property type="evidence" value="ECO:0007669"/>
    <property type="project" value="TreeGrafter"/>
</dbReference>
<evidence type="ECO:0000256" key="9">
    <source>
        <dbReference type="RuleBase" id="RU003500"/>
    </source>
</evidence>
<name>A0AAD4NFQ4_9BILA</name>
<dbReference type="GO" id="GO:0005109">
    <property type="term" value="F:frizzled binding"/>
    <property type="evidence" value="ECO:0007669"/>
    <property type="project" value="TreeGrafter"/>
</dbReference>
<dbReference type="EMBL" id="JAKKPZ010000002">
    <property type="protein sequence ID" value="KAI1726434.1"/>
    <property type="molecule type" value="Genomic_DNA"/>
</dbReference>
<evidence type="ECO:0000256" key="5">
    <source>
        <dbReference type="ARBA" id="ARBA00022530"/>
    </source>
</evidence>
<feature type="compositionally biased region" description="Low complexity" evidence="10">
    <location>
        <begin position="152"/>
        <end position="163"/>
    </location>
</feature>
<proteinExistence type="inferred from homology"/>
<accession>A0AAD4NFQ4</accession>
<evidence type="ECO:0000256" key="4">
    <source>
        <dbReference type="ARBA" id="ARBA00022525"/>
    </source>
</evidence>
<evidence type="ECO:0000256" key="1">
    <source>
        <dbReference type="ARBA" id="ARBA00004498"/>
    </source>
</evidence>
<evidence type="ECO:0000256" key="11">
    <source>
        <dbReference type="SAM" id="SignalP"/>
    </source>
</evidence>
<dbReference type="Gene3D" id="3.30.2460.20">
    <property type="match status" value="1"/>
</dbReference>
<sequence length="379" mass="42290">METTRRSLFCIQLLVLVSSVSGWWLMTQMSSSQFPSNYCNAIPGLSRRQRSICFQNIPATRALHKGLREAIGECRVQFAHEKWNCSSSGAYGAAPLKVGSKESAYVYAIVAGGSAMHIAKECAKGTIPDCGCGERPRKTRGVDNNSKPLAVPTGSPTTGPTTPKDFTWAGCSDNVKYGNAFSRKFIDATEKTHMDARSKMNLHNNRVGRKVLAANQRRQCKCHGVSGSCVTRTCWSVVPSVEEFASILKKKYQKAQQVTVVPDNSELMVRPTPATVRNERYVNVAPTPTYRPPTLPANRGDLVYLEESPDYCVVNEQNEVEGTSGRECFSTNECSKLCCGRGWHIQREFRQEPCRCKFIWCCDVKCDTCIKEVERYFCR</sequence>
<dbReference type="PROSITE" id="PS00246">
    <property type="entry name" value="WNT1"/>
    <property type="match status" value="1"/>
</dbReference>
<dbReference type="Pfam" id="PF00110">
    <property type="entry name" value="wnt"/>
    <property type="match status" value="1"/>
</dbReference>
<dbReference type="GO" id="GO:0030182">
    <property type="term" value="P:neuron differentiation"/>
    <property type="evidence" value="ECO:0007669"/>
    <property type="project" value="TreeGrafter"/>
</dbReference>
<evidence type="ECO:0000256" key="2">
    <source>
        <dbReference type="ARBA" id="ARBA00005683"/>
    </source>
</evidence>
<evidence type="ECO:0000256" key="10">
    <source>
        <dbReference type="SAM" id="MobiDB-lite"/>
    </source>
</evidence>
<comment type="caution">
    <text evidence="12">The sequence shown here is derived from an EMBL/GenBank/DDBJ whole genome shotgun (WGS) entry which is preliminary data.</text>
</comment>
<organism evidence="12 13">
    <name type="scientific">Ditylenchus destructor</name>
    <dbReference type="NCBI Taxonomy" id="166010"/>
    <lineage>
        <taxon>Eukaryota</taxon>
        <taxon>Metazoa</taxon>
        <taxon>Ecdysozoa</taxon>
        <taxon>Nematoda</taxon>
        <taxon>Chromadorea</taxon>
        <taxon>Rhabditida</taxon>
        <taxon>Tylenchina</taxon>
        <taxon>Tylenchomorpha</taxon>
        <taxon>Sphaerularioidea</taxon>
        <taxon>Anguinidae</taxon>
        <taxon>Anguininae</taxon>
        <taxon>Ditylenchus</taxon>
    </lineage>
</organism>
<comment type="subcellular location">
    <subcellularLocation>
        <location evidence="1 9">Secreted</location>
        <location evidence="1 9">Extracellular space</location>
        <location evidence="1 9">Extracellular matrix</location>
    </subcellularLocation>
</comment>
<dbReference type="InterPro" id="IPR005817">
    <property type="entry name" value="Wnt"/>
</dbReference>
<feature type="chain" id="PRO_5042056688" description="Protein Wnt" evidence="11">
    <location>
        <begin position="23"/>
        <end position="379"/>
    </location>
</feature>
<dbReference type="GO" id="GO:0045165">
    <property type="term" value="P:cell fate commitment"/>
    <property type="evidence" value="ECO:0007669"/>
    <property type="project" value="TreeGrafter"/>
</dbReference>
<dbReference type="CDD" id="cd13113">
    <property type="entry name" value="Wnt"/>
    <property type="match status" value="1"/>
</dbReference>
<evidence type="ECO:0000256" key="6">
    <source>
        <dbReference type="ARBA" id="ARBA00022687"/>
    </source>
</evidence>
<gene>
    <name evidence="12" type="ORF">DdX_03154</name>
</gene>
<dbReference type="PANTHER" id="PTHR12027">
    <property type="entry name" value="WNT RELATED"/>
    <property type="match status" value="1"/>
</dbReference>